<proteinExistence type="predicted"/>
<dbReference type="AlphaFoldDB" id="A0A8H2WC90"/>
<organism evidence="2 3">
    <name type="scientific">Rhizoctonia solani</name>
    <dbReference type="NCBI Taxonomy" id="456999"/>
    <lineage>
        <taxon>Eukaryota</taxon>
        <taxon>Fungi</taxon>
        <taxon>Dikarya</taxon>
        <taxon>Basidiomycota</taxon>
        <taxon>Agaricomycotina</taxon>
        <taxon>Agaricomycetes</taxon>
        <taxon>Cantharellales</taxon>
        <taxon>Ceratobasidiaceae</taxon>
        <taxon>Rhizoctonia</taxon>
    </lineage>
</organism>
<comment type="caution">
    <text evidence="2">The sequence shown here is derived from an EMBL/GenBank/DDBJ whole genome shotgun (WGS) entry which is preliminary data.</text>
</comment>
<dbReference type="InterPro" id="IPR032675">
    <property type="entry name" value="LRR_dom_sf"/>
</dbReference>
<protein>
    <recommendedName>
        <fullName evidence="4">F-box domain-containing protein</fullName>
    </recommendedName>
</protein>
<feature type="region of interest" description="Disordered" evidence="1">
    <location>
        <begin position="1"/>
        <end position="29"/>
    </location>
</feature>
<sequence length="502" mass="56874">MPRKTESPESKLTPNVDTASLTERRNHNKQQSINNLPDELLAKIFLVTTRLSIRPRGVYRFTLFPDVAIQVCSQWLKVALSNHALWTYIHIVEHFDDDDVALWVSRAGPNALFEIEIDILEPYCGVAFFDITDWAQQEFHIARIFKFFCSIKAGPQPWRSLSLSVLQPEPMYKFIQLLNKHTAPNLHYLYLCSEPDWNDDEFHEERCLTIAHYRKVYSLSEHAVPNLRHAEFTYVSWKYVFDRPKPLLSGLTILDLSAGSLIPPLVLPKIQNLLSANPNLKQLRIIAGSASDYEFDRLQDEQRPNPARLSSLKILSLDGGDNSHSLLWDILSIITAPSLESLKLGNNGASDGDEFTPKIFDYLTIGQLPKSENSPLTPTCKSPFPLLRKLDIVDMHVGDKMVTDLISSLPLVTHLLIDCYGAKPNLNKAPRVLPSLETLSLDCSGDHQHYQMVEDFLRQRVQNSIPIGIVEVPAKPQPEPHFKERFPGTVLRTGSCANIVVD</sequence>
<name>A0A8H2WC90_9AGAM</name>
<reference evidence="2" key="1">
    <citation type="submission" date="2021-01" db="EMBL/GenBank/DDBJ databases">
        <authorList>
            <person name="Kaushik A."/>
        </authorList>
    </citation>
    <scope>NUCLEOTIDE SEQUENCE</scope>
    <source>
        <strain evidence="2">AG1-1C</strain>
    </source>
</reference>
<evidence type="ECO:0000313" key="2">
    <source>
        <dbReference type="EMBL" id="CAE6362497.1"/>
    </source>
</evidence>
<dbReference type="Proteomes" id="UP000663846">
    <property type="component" value="Unassembled WGS sequence"/>
</dbReference>
<dbReference type="SUPFAM" id="SSF52047">
    <property type="entry name" value="RNI-like"/>
    <property type="match status" value="1"/>
</dbReference>
<dbReference type="OrthoDB" id="3639251at2759"/>
<evidence type="ECO:0000313" key="3">
    <source>
        <dbReference type="Proteomes" id="UP000663846"/>
    </source>
</evidence>
<dbReference type="EMBL" id="CAJMWS010000100">
    <property type="protein sequence ID" value="CAE6362497.1"/>
    <property type="molecule type" value="Genomic_DNA"/>
</dbReference>
<evidence type="ECO:0000256" key="1">
    <source>
        <dbReference type="SAM" id="MobiDB-lite"/>
    </source>
</evidence>
<evidence type="ECO:0008006" key="4">
    <source>
        <dbReference type="Google" id="ProtNLM"/>
    </source>
</evidence>
<dbReference type="Gene3D" id="3.80.10.10">
    <property type="entry name" value="Ribonuclease Inhibitor"/>
    <property type="match status" value="1"/>
</dbReference>
<dbReference type="Gene3D" id="1.20.1280.50">
    <property type="match status" value="1"/>
</dbReference>
<accession>A0A8H2WC90</accession>
<feature type="compositionally biased region" description="Polar residues" evidence="1">
    <location>
        <begin position="10"/>
        <end position="21"/>
    </location>
</feature>
<gene>
    <name evidence="2" type="ORF">RDB_LOCUS19770</name>
</gene>